<dbReference type="PANTHER" id="PTHR12883">
    <property type="entry name" value="ADIPOCYTE-SPECIFIC PROTEIN 4-RELATED"/>
    <property type="match status" value="1"/>
</dbReference>
<dbReference type="OrthoDB" id="1714597at2759"/>
<keyword evidence="3 6" id="KW-1133">Transmembrane helix</keyword>
<evidence type="ECO:0000313" key="7">
    <source>
        <dbReference type="EMBL" id="KAD1794293.1"/>
    </source>
</evidence>
<sequence>MANPRSSSFLSSFFSPRGDTLLYLIALLSIFSLLFHHLSISASADSHFEGFDADEDAEDDSIILRSPLSDLPRRSPPPPTTLSTASHPESDHGPPTPQSDSDLPPKTTSFDYWDEDEFEGFPTEVTQPDVTSESEVTAVPADSVLTEPDEKKKAAKTMQKEVRDLQRFSNLMTSGLNGRKWVADELSVITESKEVAGDLITETVLDQVFGEKAFEKFGKWFISMHFSDQQQSTHRKVLVFKFALPDANHMVDMTRLVALVPYYIDLIGRYKLSSQARSKTEAARSKVAQEVYKELQNARQEALQKKKAERRKMMEEAESKLNAEALRKKEAKERARQLKKAMPKIKMSRGA</sequence>
<organism evidence="7 8">
    <name type="scientific">Mikania micrantha</name>
    <name type="common">bitter vine</name>
    <dbReference type="NCBI Taxonomy" id="192012"/>
    <lineage>
        <taxon>Eukaryota</taxon>
        <taxon>Viridiplantae</taxon>
        <taxon>Streptophyta</taxon>
        <taxon>Embryophyta</taxon>
        <taxon>Tracheophyta</taxon>
        <taxon>Spermatophyta</taxon>
        <taxon>Magnoliopsida</taxon>
        <taxon>eudicotyledons</taxon>
        <taxon>Gunneridae</taxon>
        <taxon>Pentapetalae</taxon>
        <taxon>asterids</taxon>
        <taxon>campanulids</taxon>
        <taxon>Asterales</taxon>
        <taxon>Asteraceae</taxon>
        <taxon>Asteroideae</taxon>
        <taxon>Heliantheae alliance</taxon>
        <taxon>Eupatorieae</taxon>
        <taxon>Mikania</taxon>
    </lineage>
</organism>
<keyword evidence="2 6" id="KW-0812">Transmembrane</keyword>
<evidence type="ECO:0000256" key="5">
    <source>
        <dbReference type="SAM" id="MobiDB-lite"/>
    </source>
</evidence>
<evidence type="ECO:0000256" key="2">
    <source>
        <dbReference type="ARBA" id="ARBA00022692"/>
    </source>
</evidence>
<feature type="compositionally biased region" description="Basic residues" evidence="5">
    <location>
        <begin position="337"/>
        <end position="351"/>
    </location>
</feature>
<evidence type="ECO:0000313" key="8">
    <source>
        <dbReference type="Proteomes" id="UP000326396"/>
    </source>
</evidence>
<feature type="compositionally biased region" description="Polar residues" evidence="5">
    <location>
        <begin position="98"/>
        <end position="109"/>
    </location>
</feature>
<dbReference type="AlphaFoldDB" id="A0A5N6LIA3"/>
<dbReference type="InterPro" id="IPR012879">
    <property type="entry name" value="CCDC47"/>
</dbReference>
<comment type="subcellular location">
    <subcellularLocation>
        <location evidence="1">Membrane</location>
        <topology evidence="1">Single-pass membrane protein</topology>
    </subcellularLocation>
</comment>
<accession>A0A5N6LIA3</accession>
<evidence type="ECO:0000256" key="1">
    <source>
        <dbReference type="ARBA" id="ARBA00004167"/>
    </source>
</evidence>
<evidence type="ECO:0000256" key="4">
    <source>
        <dbReference type="ARBA" id="ARBA00023136"/>
    </source>
</evidence>
<evidence type="ECO:0000256" key="3">
    <source>
        <dbReference type="ARBA" id="ARBA00022989"/>
    </source>
</evidence>
<keyword evidence="4 6" id="KW-0472">Membrane</keyword>
<keyword evidence="8" id="KW-1185">Reference proteome</keyword>
<dbReference type="GO" id="GO:0032469">
    <property type="term" value="P:endoplasmic reticulum calcium ion homeostasis"/>
    <property type="evidence" value="ECO:0007669"/>
    <property type="project" value="InterPro"/>
</dbReference>
<gene>
    <name evidence="7" type="ORF">E3N88_42279</name>
</gene>
<feature type="region of interest" description="Disordered" evidence="5">
    <location>
        <begin position="66"/>
        <end position="109"/>
    </location>
</feature>
<dbReference type="PANTHER" id="PTHR12883:SF0">
    <property type="entry name" value="PAT COMPLEX SUBUNIT CCDC47"/>
    <property type="match status" value="1"/>
</dbReference>
<feature type="region of interest" description="Disordered" evidence="5">
    <location>
        <begin position="326"/>
        <end position="351"/>
    </location>
</feature>
<dbReference type="GO" id="GO:0005783">
    <property type="term" value="C:endoplasmic reticulum"/>
    <property type="evidence" value="ECO:0007669"/>
    <property type="project" value="InterPro"/>
</dbReference>
<proteinExistence type="predicted"/>
<protein>
    <recommendedName>
        <fullName evidence="9">DUF1682 domain-containing protein</fullName>
    </recommendedName>
</protein>
<dbReference type="Proteomes" id="UP000326396">
    <property type="component" value="Unassembled WGS sequence"/>
</dbReference>
<evidence type="ECO:0000256" key="6">
    <source>
        <dbReference type="SAM" id="Phobius"/>
    </source>
</evidence>
<dbReference type="EMBL" id="SZYD01000474">
    <property type="protein sequence ID" value="KAD1794293.1"/>
    <property type="molecule type" value="Genomic_DNA"/>
</dbReference>
<name>A0A5N6LIA3_9ASTR</name>
<dbReference type="Pfam" id="PF07946">
    <property type="entry name" value="CCDC47"/>
    <property type="match status" value="1"/>
</dbReference>
<dbReference type="GO" id="GO:0016020">
    <property type="term" value="C:membrane"/>
    <property type="evidence" value="ECO:0007669"/>
    <property type="project" value="UniProtKB-SubCell"/>
</dbReference>
<dbReference type="GO" id="GO:0005509">
    <property type="term" value="F:calcium ion binding"/>
    <property type="evidence" value="ECO:0007669"/>
    <property type="project" value="InterPro"/>
</dbReference>
<feature type="compositionally biased region" description="Basic and acidic residues" evidence="5">
    <location>
        <begin position="326"/>
        <end position="336"/>
    </location>
</feature>
<reference evidence="7 8" key="1">
    <citation type="submission" date="2019-05" db="EMBL/GenBank/DDBJ databases">
        <title>Mikania micrantha, genome provides insights into the molecular mechanism of rapid growth.</title>
        <authorList>
            <person name="Liu B."/>
        </authorList>
    </citation>
    <scope>NUCLEOTIDE SEQUENCE [LARGE SCALE GENOMIC DNA]</scope>
    <source>
        <strain evidence="7">NLD-2019</strain>
        <tissue evidence="7">Leaf</tissue>
    </source>
</reference>
<feature type="transmembrane region" description="Helical" evidence="6">
    <location>
        <begin position="21"/>
        <end position="38"/>
    </location>
</feature>
<comment type="caution">
    <text evidence="7">The sequence shown here is derived from an EMBL/GenBank/DDBJ whole genome shotgun (WGS) entry which is preliminary data.</text>
</comment>
<evidence type="ECO:0008006" key="9">
    <source>
        <dbReference type="Google" id="ProtNLM"/>
    </source>
</evidence>